<evidence type="ECO:0000313" key="1">
    <source>
        <dbReference type="EMBL" id="GAG52558.1"/>
    </source>
</evidence>
<dbReference type="AlphaFoldDB" id="X0YW79"/>
<organism evidence="1">
    <name type="scientific">marine sediment metagenome</name>
    <dbReference type="NCBI Taxonomy" id="412755"/>
    <lineage>
        <taxon>unclassified sequences</taxon>
        <taxon>metagenomes</taxon>
        <taxon>ecological metagenomes</taxon>
    </lineage>
</organism>
<comment type="caution">
    <text evidence="1">The sequence shown here is derived from an EMBL/GenBank/DDBJ whole genome shotgun (WGS) entry which is preliminary data.</text>
</comment>
<sequence length="41" mass="4208">MKAKPGTICSLAALAVLLAVVVFVAQWDTAKATYNPTVSAS</sequence>
<proteinExistence type="predicted"/>
<accession>X0YW79</accession>
<gene>
    <name evidence="1" type="ORF">S01H1_75976</name>
</gene>
<feature type="non-terminal residue" evidence="1">
    <location>
        <position position="41"/>
    </location>
</feature>
<dbReference type="EMBL" id="BARS01050952">
    <property type="protein sequence ID" value="GAG52558.1"/>
    <property type="molecule type" value="Genomic_DNA"/>
</dbReference>
<reference evidence="1" key="1">
    <citation type="journal article" date="2014" name="Front. Microbiol.">
        <title>High frequency of phylogenetically diverse reductive dehalogenase-homologous genes in deep subseafloor sedimentary metagenomes.</title>
        <authorList>
            <person name="Kawai M."/>
            <person name="Futagami T."/>
            <person name="Toyoda A."/>
            <person name="Takaki Y."/>
            <person name="Nishi S."/>
            <person name="Hori S."/>
            <person name="Arai W."/>
            <person name="Tsubouchi T."/>
            <person name="Morono Y."/>
            <person name="Uchiyama I."/>
            <person name="Ito T."/>
            <person name="Fujiyama A."/>
            <person name="Inagaki F."/>
            <person name="Takami H."/>
        </authorList>
    </citation>
    <scope>NUCLEOTIDE SEQUENCE</scope>
    <source>
        <strain evidence="1">Expedition CK06-06</strain>
    </source>
</reference>
<protein>
    <submittedName>
        <fullName evidence="1">Uncharacterized protein</fullName>
    </submittedName>
</protein>
<name>X0YW79_9ZZZZ</name>